<dbReference type="EMBL" id="CH473948">
    <property type="protein sequence ID" value="EDM04337.1"/>
    <property type="molecule type" value="Genomic_DNA"/>
</dbReference>
<organism evidence="1 2">
    <name type="scientific">Rattus norvegicus</name>
    <name type="common">Rat</name>
    <dbReference type="NCBI Taxonomy" id="10116"/>
    <lineage>
        <taxon>Eukaryota</taxon>
        <taxon>Metazoa</taxon>
        <taxon>Chordata</taxon>
        <taxon>Craniata</taxon>
        <taxon>Vertebrata</taxon>
        <taxon>Euteleostomi</taxon>
        <taxon>Mammalia</taxon>
        <taxon>Eutheria</taxon>
        <taxon>Euarchontoglires</taxon>
        <taxon>Glires</taxon>
        <taxon>Rodentia</taxon>
        <taxon>Myomorpha</taxon>
        <taxon>Muroidea</taxon>
        <taxon>Muridae</taxon>
        <taxon>Murinae</taxon>
        <taxon>Rattus</taxon>
    </lineage>
</organism>
<evidence type="ECO:0000313" key="1">
    <source>
        <dbReference type="EMBL" id="EDM04337.1"/>
    </source>
</evidence>
<protein>
    <submittedName>
        <fullName evidence="1">RCG35156</fullName>
    </submittedName>
</protein>
<evidence type="ECO:0000313" key="2">
    <source>
        <dbReference type="Proteomes" id="UP000234681"/>
    </source>
</evidence>
<dbReference type="AlphaFoldDB" id="A6HE82"/>
<accession>A6HE82</accession>
<dbReference type="Proteomes" id="UP000234681">
    <property type="component" value="Chromosome 10"/>
</dbReference>
<name>A6HE82_RAT</name>
<gene>
    <name evidence="1" type="ORF">rCG_35156</name>
</gene>
<reference evidence="1 2" key="1">
    <citation type="submission" date="2005-07" db="EMBL/GenBank/DDBJ databases">
        <authorList>
            <person name="Mural R.J."/>
            <person name="Li P.W."/>
            <person name="Adams M.D."/>
            <person name="Amanatides P.G."/>
            <person name="Baden-Tillson H."/>
            <person name="Barnstead M."/>
            <person name="Chin S.H."/>
            <person name="Dew I."/>
            <person name="Evans C.A."/>
            <person name="Ferriera S."/>
            <person name="Flanigan M."/>
            <person name="Fosler C."/>
            <person name="Glodek A."/>
            <person name="Gu Z."/>
            <person name="Holt R.A."/>
            <person name="Jennings D."/>
            <person name="Kraft C.L."/>
            <person name="Lu F."/>
            <person name="Nguyen T."/>
            <person name="Nusskern D.R."/>
            <person name="Pfannkoch C.M."/>
            <person name="Sitter C."/>
            <person name="Sutton G.G."/>
            <person name="Venter J.C."/>
            <person name="Wang Z."/>
            <person name="Woodage T."/>
            <person name="Zheng X.H."/>
            <person name="Zhong F."/>
        </authorList>
    </citation>
    <scope>NUCLEOTIDE SEQUENCE [LARGE SCALE GENOMIC DNA]</scope>
    <source>
        <strain>BN</strain>
        <strain evidence="2">Sprague-Dawley</strain>
    </source>
</reference>
<sequence>MDDKKLGLTAIAVSTTTETTQEVQQNLLVYFPFSILLEGIG</sequence>
<proteinExistence type="predicted"/>